<dbReference type="Pfam" id="PF19851">
    <property type="entry name" value="DUF6326"/>
    <property type="match status" value="1"/>
</dbReference>
<feature type="transmembrane region" description="Helical" evidence="1">
    <location>
        <begin position="119"/>
        <end position="139"/>
    </location>
</feature>
<protein>
    <submittedName>
        <fullName evidence="2">DUF6326 family protein</fullName>
    </submittedName>
</protein>
<evidence type="ECO:0000313" key="2">
    <source>
        <dbReference type="EMBL" id="USD21253.1"/>
    </source>
</evidence>
<dbReference type="Proteomes" id="UP001055658">
    <property type="component" value="Chromosome"/>
</dbReference>
<keyword evidence="1" id="KW-1133">Transmembrane helix</keyword>
<dbReference type="EMBL" id="CP092418">
    <property type="protein sequence ID" value="USD21253.1"/>
    <property type="molecule type" value="Genomic_DNA"/>
</dbReference>
<evidence type="ECO:0000256" key="1">
    <source>
        <dbReference type="SAM" id="Phobius"/>
    </source>
</evidence>
<name>A0ABY4VAF1_9GAMM</name>
<reference evidence="2" key="1">
    <citation type="submission" date="2022-02" db="EMBL/GenBank/DDBJ databases">
        <title>Coral-associated bacteria.</title>
        <authorList>
            <person name="Tang K."/>
            <person name="Wang X."/>
        </authorList>
    </citation>
    <scope>NUCLEOTIDE SEQUENCE</scope>
    <source>
        <strain evidence="2">SCSIO 43006</strain>
    </source>
</reference>
<keyword evidence="3" id="KW-1185">Reference proteome</keyword>
<dbReference type="RefSeq" id="WP_252083652.1">
    <property type="nucleotide sequence ID" value="NZ_CP092418.1"/>
</dbReference>
<dbReference type="InterPro" id="IPR046289">
    <property type="entry name" value="DUF6326"/>
</dbReference>
<keyword evidence="1" id="KW-0812">Transmembrane</keyword>
<gene>
    <name evidence="2" type="ORF">MJO52_19665</name>
</gene>
<evidence type="ECO:0000313" key="3">
    <source>
        <dbReference type="Proteomes" id="UP001055658"/>
    </source>
</evidence>
<sequence length="146" mass="16693">MSNKKETRKTTVSLSEPYVNVKIKISALWASVLFCYIYGDFFGLFKIGKIERIIEGFGPFGAVTQGSLLSVAIIVSIPCIMVALTLMLKPKICQWLNIIVATIFIIFLGATMLMSSWYFYFYLGFIEITLKLVIIWLAWQWPKEET</sequence>
<feature type="transmembrane region" description="Helical" evidence="1">
    <location>
        <begin position="68"/>
        <end position="88"/>
    </location>
</feature>
<accession>A0ABY4VAF1</accession>
<proteinExistence type="predicted"/>
<keyword evidence="1" id="KW-0472">Membrane</keyword>
<feature type="transmembrane region" description="Helical" evidence="1">
    <location>
        <begin position="21"/>
        <end position="39"/>
    </location>
</feature>
<organism evidence="2 3">
    <name type="scientific">Microbulbifer variabilis</name>
    <dbReference type="NCBI Taxonomy" id="266805"/>
    <lineage>
        <taxon>Bacteria</taxon>
        <taxon>Pseudomonadati</taxon>
        <taxon>Pseudomonadota</taxon>
        <taxon>Gammaproteobacteria</taxon>
        <taxon>Cellvibrionales</taxon>
        <taxon>Microbulbiferaceae</taxon>
        <taxon>Microbulbifer</taxon>
    </lineage>
</organism>
<feature type="transmembrane region" description="Helical" evidence="1">
    <location>
        <begin position="95"/>
        <end position="113"/>
    </location>
</feature>